<dbReference type="Pfam" id="PF13366">
    <property type="entry name" value="PDDEXK_3"/>
    <property type="match status" value="1"/>
</dbReference>
<reference evidence="1" key="2">
    <citation type="submission" date="2020-01" db="EMBL/GenBank/DDBJ databases">
        <authorList>
            <person name="Campanaro S."/>
        </authorList>
    </citation>
    <scope>NUCLEOTIDE SEQUENCE</scope>
    <source>
        <strain evidence="1">AS06rmzACSIP_7</strain>
    </source>
</reference>
<name>A0A971S0A7_9BACT</name>
<accession>A0A971S0A7</accession>
<evidence type="ECO:0000313" key="2">
    <source>
        <dbReference type="Proteomes" id="UP000777265"/>
    </source>
</evidence>
<dbReference type="Proteomes" id="UP000777265">
    <property type="component" value="Unassembled WGS sequence"/>
</dbReference>
<protein>
    <submittedName>
        <fullName evidence="1">GxxExxY protein</fullName>
    </submittedName>
</protein>
<dbReference type="AlphaFoldDB" id="A0A971S0A7"/>
<evidence type="ECO:0000313" key="1">
    <source>
        <dbReference type="EMBL" id="NLW34891.1"/>
    </source>
</evidence>
<proteinExistence type="predicted"/>
<organism evidence="1 2">
    <name type="scientific">Syntrophorhabdus aromaticivorans</name>
    <dbReference type="NCBI Taxonomy" id="328301"/>
    <lineage>
        <taxon>Bacteria</taxon>
        <taxon>Pseudomonadati</taxon>
        <taxon>Thermodesulfobacteriota</taxon>
        <taxon>Syntrophorhabdia</taxon>
        <taxon>Syntrophorhabdales</taxon>
        <taxon>Syntrophorhabdaceae</taxon>
        <taxon>Syntrophorhabdus</taxon>
    </lineage>
</organism>
<dbReference type="EMBL" id="JAAYEE010000093">
    <property type="protein sequence ID" value="NLW34891.1"/>
    <property type="molecule type" value="Genomic_DNA"/>
</dbReference>
<comment type="caution">
    <text evidence="1">The sequence shown here is derived from an EMBL/GenBank/DDBJ whole genome shotgun (WGS) entry which is preliminary data.</text>
</comment>
<reference evidence="1" key="1">
    <citation type="journal article" date="2020" name="Biotechnol. Biofuels">
        <title>New insights from the biogas microbiome by comprehensive genome-resolved metagenomics of nearly 1600 species originating from multiple anaerobic digesters.</title>
        <authorList>
            <person name="Campanaro S."/>
            <person name="Treu L."/>
            <person name="Rodriguez-R L.M."/>
            <person name="Kovalovszki A."/>
            <person name="Ziels R.M."/>
            <person name="Maus I."/>
            <person name="Zhu X."/>
            <person name="Kougias P.G."/>
            <person name="Basile A."/>
            <person name="Luo G."/>
            <person name="Schluter A."/>
            <person name="Konstantinidis K.T."/>
            <person name="Angelidaki I."/>
        </authorList>
    </citation>
    <scope>NUCLEOTIDE SEQUENCE</scope>
    <source>
        <strain evidence="1">AS06rmzACSIP_7</strain>
    </source>
</reference>
<dbReference type="NCBIfam" id="TIGR04256">
    <property type="entry name" value="GxxExxY"/>
    <property type="match status" value="1"/>
</dbReference>
<dbReference type="InterPro" id="IPR026350">
    <property type="entry name" value="GxxExxY"/>
</dbReference>
<sequence>MYSEGLTEKIIGCAFEVGNVLGNGFLEKIYENALAHELRKKGLKVEQQQAIPVYYDQIAVGEYVADLLVEESIIVELKAVKNIEDIHRAQCIHYLKATGLKLCLLINFGTPKVQIKRIVNNLDHIRAEGAKN</sequence>
<gene>
    <name evidence="1" type="ORF">GXY80_05330</name>
</gene>